<organism evidence="1">
    <name type="scientific">Fagus sylvatica</name>
    <name type="common">Beechnut</name>
    <dbReference type="NCBI Taxonomy" id="28930"/>
    <lineage>
        <taxon>Eukaryota</taxon>
        <taxon>Viridiplantae</taxon>
        <taxon>Streptophyta</taxon>
        <taxon>Embryophyta</taxon>
        <taxon>Tracheophyta</taxon>
        <taxon>Spermatophyta</taxon>
        <taxon>Magnoliopsida</taxon>
        <taxon>eudicotyledons</taxon>
        <taxon>Gunneridae</taxon>
        <taxon>Pentapetalae</taxon>
        <taxon>rosids</taxon>
        <taxon>fabids</taxon>
        <taxon>Fagales</taxon>
        <taxon>Fagaceae</taxon>
        <taxon>Fagus</taxon>
    </lineage>
</organism>
<accession>A0A2N9IAY8</accession>
<protein>
    <submittedName>
        <fullName evidence="1">Uncharacterized protein</fullName>
    </submittedName>
</protein>
<sequence>MEDDEDYKGVGGSKSIAERRAAKFGFNAQSLNKTALFRTASSLPSPAARSPRITIPPGISPAALLDSPIMLPNTQVSFLLFSFLFCLF</sequence>
<dbReference type="AlphaFoldDB" id="A0A2N9IAY8"/>
<dbReference type="EMBL" id="OIVN01005313">
    <property type="protein sequence ID" value="SPD21882.1"/>
    <property type="molecule type" value="Genomic_DNA"/>
</dbReference>
<proteinExistence type="predicted"/>
<evidence type="ECO:0000313" key="1">
    <source>
        <dbReference type="EMBL" id="SPD21882.1"/>
    </source>
</evidence>
<reference evidence="1" key="1">
    <citation type="submission" date="2018-02" db="EMBL/GenBank/DDBJ databases">
        <authorList>
            <person name="Cohen D.B."/>
            <person name="Kent A.D."/>
        </authorList>
    </citation>
    <scope>NUCLEOTIDE SEQUENCE</scope>
</reference>
<gene>
    <name evidence="1" type="ORF">FSB_LOCUS49764</name>
</gene>
<name>A0A2N9IAY8_FAGSY</name>